<feature type="region of interest" description="Disordered" evidence="3">
    <location>
        <begin position="478"/>
        <end position="512"/>
    </location>
</feature>
<feature type="compositionally biased region" description="Low complexity" evidence="3">
    <location>
        <begin position="500"/>
        <end position="512"/>
    </location>
</feature>
<dbReference type="SUPFAM" id="SSF54106">
    <property type="entry name" value="LysM domain"/>
    <property type="match status" value="3"/>
</dbReference>
<dbReference type="PANTHER" id="PTHR34997">
    <property type="entry name" value="AM15"/>
    <property type="match status" value="1"/>
</dbReference>
<feature type="signal peptide" evidence="4">
    <location>
        <begin position="1"/>
        <end position="25"/>
    </location>
</feature>
<dbReference type="Pfam" id="PF01476">
    <property type="entry name" value="LysM"/>
    <property type="match status" value="4"/>
</dbReference>
<feature type="domain" description="LysM" evidence="5">
    <location>
        <begin position="427"/>
        <end position="473"/>
    </location>
</feature>
<evidence type="ECO:0000259" key="5">
    <source>
        <dbReference type="PROSITE" id="PS51782"/>
    </source>
</evidence>
<feature type="compositionally biased region" description="Polar residues" evidence="3">
    <location>
        <begin position="478"/>
        <end position="489"/>
    </location>
</feature>
<dbReference type="Gene3D" id="3.10.350.10">
    <property type="entry name" value="LysM domain"/>
    <property type="match status" value="4"/>
</dbReference>
<accession>A0A6A5WH93</accession>
<evidence type="ECO:0000256" key="1">
    <source>
        <dbReference type="ARBA" id="ARBA00022669"/>
    </source>
</evidence>
<evidence type="ECO:0000313" key="6">
    <source>
        <dbReference type="EMBL" id="KAF2000817.1"/>
    </source>
</evidence>
<dbReference type="PROSITE" id="PS51782">
    <property type="entry name" value="LYSM"/>
    <property type="match status" value="4"/>
</dbReference>
<keyword evidence="1" id="KW-0147">Chitin-binding</keyword>
<evidence type="ECO:0000256" key="4">
    <source>
        <dbReference type="SAM" id="SignalP"/>
    </source>
</evidence>
<dbReference type="EMBL" id="ML977586">
    <property type="protein sequence ID" value="KAF2000817.1"/>
    <property type="molecule type" value="Genomic_DNA"/>
</dbReference>
<feature type="chain" id="PRO_5025567496" evidence="4">
    <location>
        <begin position="26"/>
        <end position="524"/>
    </location>
</feature>
<keyword evidence="7" id="KW-1185">Reference proteome</keyword>
<gene>
    <name evidence="6" type="ORF">P154DRAFT_434031</name>
</gene>
<keyword evidence="4" id="KW-0732">Signal</keyword>
<organism evidence="6 7">
    <name type="scientific">Amniculicola lignicola CBS 123094</name>
    <dbReference type="NCBI Taxonomy" id="1392246"/>
    <lineage>
        <taxon>Eukaryota</taxon>
        <taxon>Fungi</taxon>
        <taxon>Dikarya</taxon>
        <taxon>Ascomycota</taxon>
        <taxon>Pezizomycotina</taxon>
        <taxon>Dothideomycetes</taxon>
        <taxon>Pleosporomycetidae</taxon>
        <taxon>Pleosporales</taxon>
        <taxon>Amniculicolaceae</taxon>
        <taxon>Amniculicola</taxon>
    </lineage>
</organism>
<evidence type="ECO:0000313" key="7">
    <source>
        <dbReference type="Proteomes" id="UP000799779"/>
    </source>
</evidence>
<reference evidence="6" key="1">
    <citation type="journal article" date="2020" name="Stud. Mycol.">
        <title>101 Dothideomycetes genomes: a test case for predicting lifestyles and emergence of pathogens.</title>
        <authorList>
            <person name="Haridas S."/>
            <person name="Albert R."/>
            <person name="Binder M."/>
            <person name="Bloem J."/>
            <person name="Labutti K."/>
            <person name="Salamov A."/>
            <person name="Andreopoulos B."/>
            <person name="Baker S."/>
            <person name="Barry K."/>
            <person name="Bills G."/>
            <person name="Bluhm B."/>
            <person name="Cannon C."/>
            <person name="Castanera R."/>
            <person name="Culley D."/>
            <person name="Daum C."/>
            <person name="Ezra D."/>
            <person name="Gonzalez J."/>
            <person name="Henrissat B."/>
            <person name="Kuo A."/>
            <person name="Liang C."/>
            <person name="Lipzen A."/>
            <person name="Lutzoni F."/>
            <person name="Magnuson J."/>
            <person name="Mondo S."/>
            <person name="Nolan M."/>
            <person name="Ohm R."/>
            <person name="Pangilinan J."/>
            <person name="Park H.-J."/>
            <person name="Ramirez L."/>
            <person name="Alfaro M."/>
            <person name="Sun H."/>
            <person name="Tritt A."/>
            <person name="Yoshinaga Y."/>
            <person name="Zwiers L.-H."/>
            <person name="Turgeon B."/>
            <person name="Goodwin S."/>
            <person name="Spatafora J."/>
            <person name="Crous P."/>
            <person name="Grigoriev I."/>
        </authorList>
    </citation>
    <scope>NUCLEOTIDE SEQUENCE</scope>
    <source>
        <strain evidence="6">CBS 123094</strain>
    </source>
</reference>
<dbReference type="InterPro" id="IPR052210">
    <property type="entry name" value="LysM1-like"/>
</dbReference>
<sequence length="524" mass="56412">MANQSVTLASALSCIFLLLSSYVSADFVPFPWRNHTGQFGDPIDGEQGFGTAQNISVACGEALNRTIACLPRIQELSATGNNEALGVASAELCVGTCGESLLSYRAGVVNACGERGLFDSLENSWRGDVVHEFWKLMCQTDPNSGKYCPDWLREQYSTAGSPDLLSLPLSILCSVCQLSRLQIVRESRFLGYSLEQEPLFKQIYQKCKSGPLYTVQKDETCHSIALSKSVTEGSIWSMNDLGPTCDGIKEGMQLCLPSRCKTAVLGTNCWSLATTYSISFAQLLAWNLTIDTACDNVAANSTLICVSSPDGEFVPQTAPNNTSTTNQTVSAPGSTPFGTIKNCKTYYQVQIADNCKRISIAASVSVEEFMAMNPSIDANCSNLYPGLWYCTKPLLNWNAPGNGTNSTSTTVPPPAPTPSGTVGRCYRWHVIQSGDTCALLQVVEGISMEDLMAWNPDLKAECSNLVLGLAYCVQASHTGPASSTASSTKIPGYGRSEGHSSSPSVTSSLTSRLPPVQYETQKWY</sequence>
<dbReference type="InterPro" id="IPR036779">
    <property type="entry name" value="LysM_dom_sf"/>
</dbReference>
<dbReference type="CDD" id="cd00118">
    <property type="entry name" value="LysM"/>
    <property type="match status" value="4"/>
</dbReference>
<evidence type="ECO:0000256" key="3">
    <source>
        <dbReference type="SAM" id="MobiDB-lite"/>
    </source>
</evidence>
<protein>
    <submittedName>
        <fullName evidence="6">Carbohydrate-binding module family 50 protein</fullName>
    </submittedName>
</protein>
<dbReference type="SMART" id="SM00257">
    <property type="entry name" value="LysM"/>
    <property type="match status" value="3"/>
</dbReference>
<dbReference type="AlphaFoldDB" id="A0A6A5WH93"/>
<dbReference type="Proteomes" id="UP000799779">
    <property type="component" value="Unassembled WGS sequence"/>
</dbReference>
<dbReference type="OrthoDB" id="5985073at2759"/>
<keyword evidence="2" id="KW-0843">Virulence</keyword>
<feature type="domain" description="LysM" evidence="5">
    <location>
        <begin position="345"/>
        <end position="391"/>
    </location>
</feature>
<name>A0A6A5WH93_9PLEO</name>
<dbReference type="GO" id="GO:0008061">
    <property type="term" value="F:chitin binding"/>
    <property type="evidence" value="ECO:0007669"/>
    <property type="project" value="UniProtKB-KW"/>
</dbReference>
<evidence type="ECO:0000256" key="2">
    <source>
        <dbReference type="ARBA" id="ARBA00023026"/>
    </source>
</evidence>
<feature type="domain" description="LysM" evidence="5">
    <location>
        <begin position="259"/>
        <end position="305"/>
    </location>
</feature>
<proteinExistence type="predicted"/>
<dbReference type="InterPro" id="IPR018392">
    <property type="entry name" value="LysM"/>
</dbReference>
<feature type="domain" description="LysM" evidence="5">
    <location>
        <begin position="211"/>
        <end position="256"/>
    </location>
</feature>
<dbReference type="PANTHER" id="PTHR34997:SF1">
    <property type="entry name" value="PEPTIDOGLYCAN-BINDING LYSIN DOMAIN"/>
    <property type="match status" value="1"/>
</dbReference>